<evidence type="ECO:0000313" key="1">
    <source>
        <dbReference type="EMBL" id="PXW75971.1"/>
    </source>
</evidence>
<organism evidence="1 2">
    <name type="scientific">Blastomonas natatoria</name>
    <dbReference type="NCBI Taxonomy" id="34015"/>
    <lineage>
        <taxon>Bacteria</taxon>
        <taxon>Pseudomonadati</taxon>
        <taxon>Pseudomonadota</taxon>
        <taxon>Alphaproteobacteria</taxon>
        <taxon>Sphingomonadales</taxon>
        <taxon>Sphingomonadaceae</taxon>
        <taxon>Blastomonas</taxon>
    </lineage>
</organism>
<gene>
    <name evidence="1" type="ORF">C7451_106135</name>
</gene>
<comment type="caution">
    <text evidence="1">The sequence shown here is derived from an EMBL/GenBank/DDBJ whole genome shotgun (WGS) entry which is preliminary data.</text>
</comment>
<dbReference type="Proteomes" id="UP000248014">
    <property type="component" value="Unassembled WGS sequence"/>
</dbReference>
<dbReference type="RefSeq" id="WP_110298652.1">
    <property type="nucleotide sequence ID" value="NZ_QJJM01000006.1"/>
</dbReference>
<dbReference type="EMBL" id="QJJM01000006">
    <property type="protein sequence ID" value="PXW75971.1"/>
    <property type="molecule type" value="Genomic_DNA"/>
</dbReference>
<sequence length="60" mass="6784">MGDRRHGDSHIDLSKANPARVMQGIAEHIVPPHMRGDDWDARWQAMADYCEQPAEITTPT</sequence>
<name>A0A2V3V4V3_9SPHN</name>
<proteinExistence type="predicted"/>
<reference evidence="1 2" key="1">
    <citation type="submission" date="2018-05" db="EMBL/GenBank/DDBJ databases">
        <title>Genomic Encyclopedia of Type Strains, Phase IV (KMG-IV): sequencing the most valuable type-strain genomes for metagenomic binning, comparative biology and taxonomic classification.</title>
        <authorList>
            <person name="Goeker M."/>
        </authorList>
    </citation>
    <scope>NUCLEOTIDE SEQUENCE [LARGE SCALE GENOMIC DNA]</scope>
    <source>
        <strain evidence="1 2">DSM 3183</strain>
    </source>
</reference>
<protein>
    <submittedName>
        <fullName evidence="1">Uncharacterized protein</fullName>
    </submittedName>
</protein>
<dbReference type="OrthoDB" id="7509412at2"/>
<dbReference type="AlphaFoldDB" id="A0A2V3V4V3"/>
<keyword evidence="2" id="KW-1185">Reference proteome</keyword>
<accession>A0A2V3V4V3</accession>
<evidence type="ECO:0000313" key="2">
    <source>
        <dbReference type="Proteomes" id="UP000248014"/>
    </source>
</evidence>